<dbReference type="AlphaFoldDB" id="A0A0F9L708"/>
<proteinExistence type="predicted"/>
<name>A0A0F9L708_9ZZZZ</name>
<feature type="region of interest" description="Disordered" evidence="1">
    <location>
        <begin position="1"/>
        <end position="22"/>
    </location>
</feature>
<protein>
    <submittedName>
        <fullName evidence="2">Uncharacterized protein</fullName>
    </submittedName>
</protein>
<comment type="caution">
    <text evidence="2">The sequence shown here is derived from an EMBL/GenBank/DDBJ whole genome shotgun (WGS) entry which is preliminary data.</text>
</comment>
<reference evidence="2" key="1">
    <citation type="journal article" date="2015" name="Nature">
        <title>Complex archaea that bridge the gap between prokaryotes and eukaryotes.</title>
        <authorList>
            <person name="Spang A."/>
            <person name="Saw J.H."/>
            <person name="Jorgensen S.L."/>
            <person name="Zaremba-Niedzwiedzka K."/>
            <person name="Martijn J."/>
            <person name="Lind A.E."/>
            <person name="van Eijk R."/>
            <person name="Schleper C."/>
            <person name="Guy L."/>
            <person name="Ettema T.J."/>
        </authorList>
    </citation>
    <scope>NUCLEOTIDE SEQUENCE</scope>
</reference>
<dbReference type="EMBL" id="LAZR01011802">
    <property type="protein sequence ID" value="KKM59107.1"/>
    <property type="molecule type" value="Genomic_DNA"/>
</dbReference>
<gene>
    <name evidence="2" type="ORF">LCGC14_1548530</name>
</gene>
<evidence type="ECO:0000256" key="1">
    <source>
        <dbReference type="SAM" id="MobiDB-lite"/>
    </source>
</evidence>
<accession>A0A0F9L708</accession>
<organism evidence="2">
    <name type="scientific">marine sediment metagenome</name>
    <dbReference type="NCBI Taxonomy" id="412755"/>
    <lineage>
        <taxon>unclassified sequences</taxon>
        <taxon>metagenomes</taxon>
        <taxon>ecological metagenomes</taxon>
    </lineage>
</organism>
<evidence type="ECO:0000313" key="2">
    <source>
        <dbReference type="EMBL" id="KKM59107.1"/>
    </source>
</evidence>
<sequence>MMATAKTHHGASPGKSARTRVRGPVQVSAIEPAKTLGAIWLDTDDESTPLNALVTVTTDTTLDASHTVVLCDATSGAITITLEAAASHTGRRYFIKKIDPTPNPVTINGPETIDGQTTKVISIQYNCAVIVSDGTEWWII</sequence>